<evidence type="ECO:0000313" key="3">
    <source>
        <dbReference type="EMBL" id="MBP0616523.1"/>
    </source>
</evidence>
<dbReference type="Pfam" id="PF03808">
    <property type="entry name" value="Glyco_tran_WecG"/>
    <property type="match status" value="1"/>
</dbReference>
<proteinExistence type="predicted"/>
<organism evidence="3 4">
    <name type="scientific">Jiella mangrovi</name>
    <dbReference type="NCBI Taxonomy" id="2821407"/>
    <lineage>
        <taxon>Bacteria</taxon>
        <taxon>Pseudomonadati</taxon>
        <taxon>Pseudomonadota</taxon>
        <taxon>Alphaproteobacteria</taxon>
        <taxon>Hyphomicrobiales</taxon>
        <taxon>Aurantimonadaceae</taxon>
        <taxon>Jiella</taxon>
    </lineage>
</organism>
<evidence type="ECO:0000313" key="4">
    <source>
        <dbReference type="Proteomes" id="UP000678276"/>
    </source>
</evidence>
<accession>A0ABS4BIE4</accession>
<protein>
    <submittedName>
        <fullName evidence="3">WecB/TagA/CpsF family glycosyltransferase</fullName>
    </submittedName>
</protein>
<sequence length="269" mass="29034">MLVETAETRSASVKSATLRGNQMEIANIAIADLSGVEAISCVAAAVESRQRLNVGFINAHCVNVARRDAGYREALGEFLLLPDGIGVDVGARILHGRRFAENLNGTDFVPRLLAALTKPCRIALVGAAPGVAERAAAGLSAVARQHEIVAVADGYFGEAGRGEVLDKLAAFRPDIVLVALGVPAQELFIARHLSEGHGTVFVAVGALFDFLAGSVVRAPRPVRKLRLEWVWRLMLEPKRLFRRYVVGNPVFLKDVVLDRLRGARRNTKT</sequence>
<evidence type="ECO:0000256" key="1">
    <source>
        <dbReference type="ARBA" id="ARBA00022676"/>
    </source>
</evidence>
<keyword evidence="1" id="KW-0328">Glycosyltransferase</keyword>
<gene>
    <name evidence="3" type="ORF">J6595_13120</name>
</gene>
<dbReference type="NCBIfam" id="TIGR00696">
    <property type="entry name" value="wecG_tagA_cpsF"/>
    <property type="match status" value="1"/>
</dbReference>
<dbReference type="PANTHER" id="PTHR34136">
    <property type="match status" value="1"/>
</dbReference>
<dbReference type="Proteomes" id="UP000678276">
    <property type="component" value="Unassembled WGS sequence"/>
</dbReference>
<dbReference type="EMBL" id="JAGJCF010000009">
    <property type="protein sequence ID" value="MBP0616523.1"/>
    <property type="molecule type" value="Genomic_DNA"/>
</dbReference>
<name>A0ABS4BIE4_9HYPH</name>
<keyword evidence="4" id="KW-1185">Reference proteome</keyword>
<evidence type="ECO:0000256" key="2">
    <source>
        <dbReference type="ARBA" id="ARBA00022679"/>
    </source>
</evidence>
<dbReference type="PANTHER" id="PTHR34136:SF1">
    <property type="entry name" value="UDP-N-ACETYL-D-MANNOSAMINURONIC ACID TRANSFERASE"/>
    <property type="match status" value="1"/>
</dbReference>
<dbReference type="CDD" id="cd06533">
    <property type="entry name" value="Glyco_transf_WecG_TagA"/>
    <property type="match status" value="1"/>
</dbReference>
<keyword evidence="2" id="KW-0808">Transferase</keyword>
<dbReference type="InterPro" id="IPR004629">
    <property type="entry name" value="WecG_TagA_CpsF"/>
</dbReference>
<comment type="caution">
    <text evidence="3">The sequence shown here is derived from an EMBL/GenBank/DDBJ whole genome shotgun (WGS) entry which is preliminary data.</text>
</comment>
<reference evidence="3 4" key="1">
    <citation type="submission" date="2021-04" db="EMBL/GenBank/DDBJ databases">
        <title>Whole genome sequence of Jiella sp. KSK16Y-1.</title>
        <authorList>
            <person name="Tuo L."/>
        </authorList>
    </citation>
    <scope>NUCLEOTIDE SEQUENCE [LARGE SCALE GENOMIC DNA]</scope>
    <source>
        <strain evidence="3 4">KSK16Y-1</strain>
    </source>
</reference>